<dbReference type="SUPFAM" id="SSF57850">
    <property type="entry name" value="RING/U-box"/>
    <property type="match status" value="1"/>
</dbReference>
<keyword evidence="5" id="KW-1185">Reference proteome</keyword>
<keyword evidence="1" id="KW-0862">Zinc</keyword>
<dbReference type="Pfam" id="PF13639">
    <property type="entry name" value="zf-RING_2"/>
    <property type="match status" value="1"/>
</dbReference>
<keyword evidence="2" id="KW-0812">Transmembrane</keyword>
<dbReference type="PROSITE" id="PS50089">
    <property type="entry name" value="ZF_RING_2"/>
    <property type="match status" value="1"/>
</dbReference>
<dbReference type="InterPro" id="IPR013083">
    <property type="entry name" value="Znf_RING/FYVE/PHD"/>
</dbReference>
<comment type="caution">
    <text evidence="4">The sequence shown here is derived from an EMBL/GenBank/DDBJ whole genome shotgun (WGS) entry which is preliminary data.</text>
</comment>
<name>A0AAN8VU83_9MAGN</name>
<dbReference type="CDD" id="cd16461">
    <property type="entry name" value="RING-H2_EL5-like"/>
    <property type="match status" value="1"/>
</dbReference>
<feature type="domain" description="RING-type" evidence="3">
    <location>
        <begin position="124"/>
        <end position="166"/>
    </location>
</feature>
<dbReference type="PANTHER" id="PTHR45676">
    <property type="entry name" value="RING-H2 FINGER PROTEIN ATL51-RELATED"/>
    <property type="match status" value="1"/>
</dbReference>
<dbReference type="AlphaFoldDB" id="A0AAN8VU83"/>
<keyword evidence="2" id="KW-1133">Transmembrane helix</keyword>
<dbReference type="SMART" id="SM00184">
    <property type="entry name" value="RING"/>
    <property type="match status" value="1"/>
</dbReference>
<dbReference type="EMBL" id="JBAMMX010000007">
    <property type="protein sequence ID" value="KAK6935857.1"/>
    <property type="molecule type" value="Genomic_DNA"/>
</dbReference>
<proteinExistence type="predicted"/>
<feature type="transmembrane region" description="Helical" evidence="2">
    <location>
        <begin position="20"/>
        <end position="40"/>
    </location>
</feature>
<dbReference type="InterPro" id="IPR001841">
    <property type="entry name" value="Znf_RING"/>
</dbReference>
<evidence type="ECO:0000313" key="5">
    <source>
        <dbReference type="Proteomes" id="UP001370490"/>
    </source>
</evidence>
<evidence type="ECO:0000313" key="4">
    <source>
        <dbReference type="EMBL" id="KAK6935857.1"/>
    </source>
</evidence>
<evidence type="ECO:0000259" key="3">
    <source>
        <dbReference type="PROSITE" id="PS50089"/>
    </source>
</evidence>
<sequence length="180" mass="20492">MTMGIMGSNPAPPPTNDDHPWVVLSFAVPAIICFIGFLSCRILELCCKELPYESEDNDGQTSDHQRSLPSSPSHIIIIVQEDESPRPRPRPPPKMNNLPTKIETRVFDYNQNDPRLSRGAVGECLICLDELKHGDKCRVLPKCDHIFHVRCIDHWLMIHPTCPMCRIQFRLQNTLGIQLN</sequence>
<keyword evidence="1" id="KW-0863">Zinc-finger</keyword>
<gene>
    <name evidence="4" type="ORF">RJ641_032887</name>
</gene>
<dbReference type="GO" id="GO:0008270">
    <property type="term" value="F:zinc ion binding"/>
    <property type="evidence" value="ECO:0007669"/>
    <property type="project" value="UniProtKB-KW"/>
</dbReference>
<dbReference type="Gene3D" id="3.30.40.10">
    <property type="entry name" value="Zinc/RING finger domain, C3HC4 (zinc finger)"/>
    <property type="match status" value="1"/>
</dbReference>
<keyword evidence="2" id="KW-0472">Membrane</keyword>
<evidence type="ECO:0000256" key="1">
    <source>
        <dbReference type="PROSITE-ProRule" id="PRU00175"/>
    </source>
</evidence>
<keyword evidence="1" id="KW-0479">Metal-binding</keyword>
<protein>
    <submittedName>
        <fullName evidence="4">Zinc finger, RING-type</fullName>
    </submittedName>
</protein>
<accession>A0AAN8VU83</accession>
<organism evidence="4 5">
    <name type="scientific">Dillenia turbinata</name>
    <dbReference type="NCBI Taxonomy" id="194707"/>
    <lineage>
        <taxon>Eukaryota</taxon>
        <taxon>Viridiplantae</taxon>
        <taxon>Streptophyta</taxon>
        <taxon>Embryophyta</taxon>
        <taxon>Tracheophyta</taxon>
        <taxon>Spermatophyta</taxon>
        <taxon>Magnoliopsida</taxon>
        <taxon>eudicotyledons</taxon>
        <taxon>Gunneridae</taxon>
        <taxon>Pentapetalae</taxon>
        <taxon>Dilleniales</taxon>
        <taxon>Dilleniaceae</taxon>
        <taxon>Dillenia</taxon>
    </lineage>
</organism>
<reference evidence="4 5" key="1">
    <citation type="submission" date="2023-12" db="EMBL/GenBank/DDBJ databases">
        <title>A high-quality genome assembly for Dillenia turbinata (Dilleniales).</title>
        <authorList>
            <person name="Chanderbali A."/>
        </authorList>
    </citation>
    <scope>NUCLEOTIDE SEQUENCE [LARGE SCALE GENOMIC DNA]</scope>
    <source>
        <strain evidence="4">LSX21</strain>
        <tissue evidence="4">Leaf</tissue>
    </source>
</reference>
<evidence type="ECO:0000256" key="2">
    <source>
        <dbReference type="SAM" id="Phobius"/>
    </source>
</evidence>
<dbReference type="Proteomes" id="UP001370490">
    <property type="component" value="Unassembled WGS sequence"/>
</dbReference>